<feature type="transmembrane region" description="Helical" evidence="6">
    <location>
        <begin position="394"/>
        <end position="411"/>
    </location>
</feature>
<feature type="transmembrane region" description="Helical" evidence="6">
    <location>
        <begin position="332"/>
        <end position="350"/>
    </location>
</feature>
<feature type="transmembrane region" description="Helical" evidence="6">
    <location>
        <begin position="370"/>
        <end position="388"/>
    </location>
</feature>
<dbReference type="GeneID" id="32188941"/>
<dbReference type="Pfam" id="PF01943">
    <property type="entry name" value="Polysacc_synt"/>
    <property type="match status" value="1"/>
</dbReference>
<evidence type="ECO:0000313" key="8">
    <source>
        <dbReference type="Proteomes" id="UP000010878"/>
    </source>
</evidence>
<gene>
    <name evidence="7" type="ORF">Natoc_3026</name>
</gene>
<evidence type="ECO:0000256" key="6">
    <source>
        <dbReference type="SAM" id="Phobius"/>
    </source>
</evidence>
<dbReference type="AlphaFoldDB" id="L0K3U8"/>
<dbReference type="InterPro" id="IPR050833">
    <property type="entry name" value="Poly_Biosynth_Transport"/>
</dbReference>
<organism evidence="7 8">
    <name type="scientific">Natronococcus occultus SP4</name>
    <dbReference type="NCBI Taxonomy" id="694430"/>
    <lineage>
        <taxon>Archaea</taxon>
        <taxon>Methanobacteriati</taxon>
        <taxon>Methanobacteriota</taxon>
        <taxon>Stenosarchaea group</taxon>
        <taxon>Halobacteria</taxon>
        <taxon>Halobacteriales</taxon>
        <taxon>Natrialbaceae</taxon>
        <taxon>Natronococcus</taxon>
    </lineage>
</organism>
<dbReference type="eggNOG" id="arCOG02209">
    <property type="taxonomic scope" value="Archaea"/>
</dbReference>
<evidence type="ECO:0000256" key="2">
    <source>
        <dbReference type="ARBA" id="ARBA00022475"/>
    </source>
</evidence>
<feature type="transmembrane region" description="Helical" evidence="6">
    <location>
        <begin position="87"/>
        <end position="109"/>
    </location>
</feature>
<comment type="subcellular location">
    <subcellularLocation>
        <location evidence="1">Cell membrane</location>
        <topology evidence="1">Multi-pass membrane protein</topology>
    </subcellularLocation>
</comment>
<evidence type="ECO:0000256" key="3">
    <source>
        <dbReference type="ARBA" id="ARBA00022692"/>
    </source>
</evidence>
<dbReference type="KEGG" id="nou:Natoc_3026"/>
<dbReference type="OrthoDB" id="19148at2157"/>
<keyword evidence="8" id="KW-1185">Reference proteome</keyword>
<name>L0K3U8_9EURY</name>
<dbReference type="Proteomes" id="UP000010878">
    <property type="component" value="Chromosome"/>
</dbReference>
<feature type="transmembrane region" description="Helical" evidence="6">
    <location>
        <begin position="124"/>
        <end position="141"/>
    </location>
</feature>
<feature type="transmembrane region" description="Helical" evidence="6">
    <location>
        <begin position="453"/>
        <end position="478"/>
    </location>
</feature>
<feature type="transmembrane region" description="Helical" evidence="6">
    <location>
        <begin position="46"/>
        <end position="66"/>
    </location>
</feature>
<reference evidence="7 8" key="1">
    <citation type="submission" date="2012-11" db="EMBL/GenBank/DDBJ databases">
        <title>FINISHED of Natronococcus occultus SP4, DSM 3396.</title>
        <authorList>
            <consortium name="DOE Joint Genome Institute"/>
            <person name="Eisen J."/>
            <person name="Huntemann M."/>
            <person name="Wei C.-L."/>
            <person name="Han J."/>
            <person name="Detter J.C."/>
            <person name="Han C."/>
            <person name="Tapia R."/>
            <person name="Chen A."/>
            <person name="Kyrpides N."/>
            <person name="Mavromatis K."/>
            <person name="Markowitz V."/>
            <person name="Szeto E."/>
            <person name="Ivanova N."/>
            <person name="Mikhailova N."/>
            <person name="Ovchinnikova G."/>
            <person name="Pagani I."/>
            <person name="Pati A."/>
            <person name="Goodwin L."/>
            <person name="Nordberg H.P."/>
            <person name="Cantor M.N."/>
            <person name="Hua S.X."/>
            <person name="Woyke T."/>
            <person name="Eisen J."/>
            <person name="Klenk H.-P."/>
            <person name="Klenk H.-P."/>
        </authorList>
    </citation>
    <scope>NUCLEOTIDE SEQUENCE [LARGE SCALE GENOMIC DNA]</scope>
    <source>
        <strain evidence="7 8">SP4</strain>
    </source>
</reference>
<evidence type="ECO:0000256" key="1">
    <source>
        <dbReference type="ARBA" id="ARBA00004651"/>
    </source>
</evidence>
<keyword evidence="4 6" id="KW-1133">Transmembrane helix</keyword>
<feature type="transmembrane region" description="Helical" evidence="6">
    <location>
        <begin position="302"/>
        <end position="320"/>
    </location>
</feature>
<keyword evidence="2" id="KW-1003">Cell membrane</keyword>
<dbReference type="PANTHER" id="PTHR30250:SF11">
    <property type="entry name" value="O-ANTIGEN TRANSPORTER-RELATED"/>
    <property type="match status" value="1"/>
</dbReference>
<keyword evidence="5 6" id="KW-0472">Membrane</keyword>
<evidence type="ECO:0000256" key="4">
    <source>
        <dbReference type="ARBA" id="ARBA00022989"/>
    </source>
</evidence>
<feature type="transmembrane region" description="Helical" evidence="6">
    <location>
        <begin position="216"/>
        <end position="238"/>
    </location>
</feature>
<accession>L0K3U8</accession>
<feature type="transmembrane region" description="Helical" evidence="6">
    <location>
        <begin position="184"/>
        <end position="204"/>
    </location>
</feature>
<keyword evidence="3 6" id="KW-0812">Transmembrane</keyword>
<feature type="transmembrane region" description="Helical" evidence="6">
    <location>
        <begin position="12"/>
        <end position="34"/>
    </location>
</feature>
<protein>
    <submittedName>
        <fullName evidence="7">Membrane protein involved in the export of O-antigen and teichoic acid</fullName>
    </submittedName>
</protein>
<dbReference type="CDD" id="cd13128">
    <property type="entry name" value="MATE_Wzx_like"/>
    <property type="match status" value="1"/>
</dbReference>
<feature type="transmembrane region" description="Helical" evidence="6">
    <location>
        <begin position="423"/>
        <end position="447"/>
    </location>
</feature>
<dbReference type="RefSeq" id="WP_015322212.1">
    <property type="nucleotide sequence ID" value="NC_019974.1"/>
</dbReference>
<feature type="transmembrane region" description="Helical" evidence="6">
    <location>
        <begin position="258"/>
        <end position="281"/>
    </location>
</feature>
<dbReference type="HOGENOM" id="CLU_022017_5_1_2"/>
<dbReference type="GO" id="GO:0005886">
    <property type="term" value="C:plasma membrane"/>
    <property type="evidence" value="ECO:0007669"/>
    <property type="project" value="UniProtKB-SubCell"/>
</dbReference>
<dbReference type="EMBL" id="CP003929">
    <property type="protein sequence ID" value="AGB38773.1"/>
    <property type="molecule type" value="Genomic_DNA"/>
</dbReference>
<proteinExistence type="predicted"/>
<evidence type="ECO:0000256" key="5">
    <source>
        <dbReference type="ARBA" id="ARBA00023136"/>
    </source>
</evidence>
<dbReference type="InterPro" id="IPR002797">
    <property type="entry name" value="Polysacc_synth"/>
</dbReference>
<dbReference type="PANTHER" id="PTHR30250">
    <property type="entry name" value="PST FAMILY PREDICTED COLANIC ACID TRANSPORTER"/>
    <property type="match status" value="1"/>
</dbReference>
<dbReference type="STRING" id="694430.Natoc_3026"/>
<feature type="transmembrane region" description="Helical" evidence="6">
    <location>
        <begin position="161"/>
        <end position="178"/>
    </location>
</feature>
<sequence>MKSSSDDSDVSAVGQAGILVLIGSVFGMFSDFLFRVILSNIVDADIFGAVFLILSLVNIIAIPCLLGMNQGIVKYIPESNTSNRNSYILFSMICSTIACVIISVFILIYPGDIIYTLLNVEERIYLYFLILLLPFYSLYEISLSSLRGLMKTDHHVILKNLAHPILKISILGGAAWIFGTLLPILASLLLVFIISAVIGVFFLLRSRWRPKMSLSINYTSFIYFSLPLMVSSSIYILLKNVDKVLIGSFLNTASVGEYEVAITIATLLGIFQTSFSFLLYPKISDLISQKKSGKIPHLYTQATKWIFLFTLPPYLILVTRPNALVSLFGDQYSISTLSIPLAILATGYFLDAILGPNGQALLGLGRSRAILIYNMIAIFINIPLNIMLIPSHGLIGAALATITGYITMNLLKSADLWMNYRIPSIHTSTAIILISVSPICVLLLNIFPEYGSVVYEIAILSLSSVISIVIGIVSLSAFGCVSASDKKLAQDSLKKLTNIV</sequence>
<evidence type="ECO:0000313" key="7">
    <source>
        <dbReference type="EMBL" id="AGB38773.1"/>
    </source>
</evidence>